<keyword evidence="3" id="KW-1185">Reference proteome</keyword>
<evidence type="ECO:0000313" key="3">
    <source>
        <dbReference type="Proteomes" id="UP000192596"/>
    </source>
</evidence>
<feature type="compositionally biased region" description="Low complexity" evidence="1">
    <location>
        <begin position="38"/>
        <end position="50"/>
    </location>
</feature>
<dbReference type="AlphaFoldDB" id="A0A1V8SIX2"/>
<dbReference type="PANTHER" id="PTHR28155">
    <property type="entry name" value="ACR243WP"/>
    <property type="match status" value="1"/>
</dbReference>
<comment type="caution">
    <text evidence="2">The sequence shown here is derived from an EMBL/GenBank/DDBJ whole genome shotgun (WGS) entry which is preliminary data.</text>
</comment>
<evidence type="ECO:0000313" key="2">
    <source>
        <dbReference type="EMBL" id="OQN98811.1"/>
    </source>
</evidence>
<dbReference type="Pfam" id="PF08208">
    <property type="entry name" value="RNA_polI_A34"/>
    <property type="match status" value="1"/>
</dbReference>
<dbReference type="InterPro" id="IPR013240">
    <property type="entry name" value="DNA-dir_RNA_pol1_su_RPA34"/>
</dbReference>
<feature type="region of interest" description="Disordered" evidence="1">
    <location>
        <begin position="1"/>
        <end position="198"/>
    </location>
</feature>
<accession>A0A1V8SIX2</accession>
<gene>
    <name evidence="2" type="ORF">B0A48_15157</name>
</gene>
<proteinExistence type="predicted"/>
<dbReference type="EMBL" id="NAJO01000043">
    <property type="protein sequence ID" value="OQN98811.1"/>
    <property type="molecule type" value="Genomic_DNA"/>
</dbReference>
<reference evidence="3" key="1">
    <citation type="submission" date="2017-03" db="EMBL/GenBank/DDBJ databases">
        <title>Genomes of endolithic fungi from Antarctica.</title>
        <authorList>
            <person name="Coleine C."/>
            <person name="Masonjones S."/>
            <person name="Stajich J.E."/>
        </authorList>
    </citation>
    <scope>NUCLEOTIDE SEQUENCE [LARGE SCALE GENOMIC DNA]</scope>
    <source>
        <strain evidence="3">CCFEE 5527</strain>
    </source>
</reference>
<dbReference type="GO" id="GO:0006360">
    <property type="term" value="P:transcription by RNA polymerase I"/>
    <property type="evidence" value="ECO:0007669"/>
    <property type="project" value="InterPro"/>
</dbReference>
<feature type="compositionally biased region" description="Gly residues" evidence="1">
    <location>
        <begin position="328"/>
        <end position="337"/>
    </location>
</feature>
<sequence length="409" mass="43068">MAKTKVQDARIALPGGKEKTAPKASQTARAQPSTLSADVVVESGSESDSGSEGGSGDSESEQEKRQNTTKPDIRRVKVTEPTIPAVPDDTSSEEENEGMGEEAELGSSSDDELPDVAAKATSKPQKSTVTTNGAKRKADDSSSSEDEAADDPKVLPDAPPQKKSRTEAQTTAPPSLPTQPLLAPPGYTRVPTLPTSSIPRSSLAGKQIWHITAPSHLPISALTEASFEVIEKGTPVLTHKSARYSLTALPSAAATTVLLPTSEGYTPVSQPISRTLQMREVVELPELSGKQASQVTGSEKAAEIKLPAISRVREQPRGLKMRYRPPGFGKGEAGRIGSGSESEDDEAEGPMADTGKGFRKAKGGDNAIPGVNGKSEVKVPNGPHLKETRKKEKGKEKEEGKSERKAAKA</sequence>
<evidence type="ECO:0008006" key="4">
    <source>
        <dbReference type="Google" id="ProtNLM"/>
    </source>
</evidence>
<name>A0A1V8SIX2_9PEZI</name>
<dbReference type="InParanoid" id="A0A1V8SIX2"/>
<dbReference type="InterPro" id="IPR053263">
    <property type="entry name" value="Euk_RPA34_RNAP_subunit"/>
</dbReference>
<dbReference type="Gene3D" id="6.20.250.70">
    <property type="match status" value="1"/>
</dbReference>
<feature type="compositionally biased region" description="Acidic residues" evidence="1">
    <location>
        <begin position="90"/>
        <end position="114"/>
    </location>
</feature>
<feature type="compositionally biased region" description="Basic and acidic residues" evidence="1">
    <location>
        <begin position="384"/>
        <end position="409"/>
    </location>
</feature>
<organism evidence="2 3">
    <name type="scientific">Cryoendolithus antarcticus</name>
    <dbReference type="NCBI Taxonomy" id="1507870"/>
    <lineage>
        <taxon>Eukaryota</taxon>
        <taxon>Fungi</taxon>
        <taxon>Dikarya</taxon>
        <taxon>Ascomycota</taxon>
        <taxon>Pezizomycotina</taxon>
        <taxon>Dothideomycetes</taxon>
        <taxon>Dothideomycetidae</taxon>
        <taxon>Cladosporiales</taxon>
        <taxon>Cladosporiaceae</taxon>
        <taxon>Cryoendolithus</taxon>
    </lineage>
</organism>
<feature type="region of interest" description="Disordered" evidence="1">
    <location>
        <begin position="320"/>
        <end position="409"/>
    </location>
</feature>
<feature type="compositionally biased region" description="Polar residues" evidence="1">
    <location>
        <begin position="122"/>
        <end position="133"/>
    </location>
</feature>
<dbReference type="PANTHER" id="PTHR28155:SF1">
    <property type="entry name" value="DNA-DIRECTED RNA POLYMERASE I SUBUNIT RPA34.5-DOMAIN-CONTAINING PROTEIN"/>
    <property type="match status" value="1"/>
</dbReference>
<dbReference type="OrthoDB" id="76224at2759"/>
<feature type="compositionally biased region" description="Polar residues" evidence="1">
    <location>
        <begin position="23"/>
        <end position="36"/>
    </location>
</feature>
<protein>
    <recommendedName>
        <fullName evidence="4">DNA-directed RNA polymerase I subunit RPA34.5</fullName>
    </recommendedName>
</protein>
<feature type="compositionally biased region" description="Basic and acidic residues" evidence="1">
    <location>
        <begin position="61"/>
        <end position="78"/>
    </location>
</feature>
<dbReference type="Proteomes" id="UP000192596">
    <property type="component" value="Unassembled WGS sequence"/>
</dbReference>
<evidence type="ECO:0000256" key="1">
    <source>
        <dbReference type="SAM" id="MobiDB-lite"/>
    </source>
</evidence>
<dbReference type="STRING" id="1507870.A0A1V8SIX2"/>